<evidence type="ECO:0000313" key="6">
    <source>
        <dbReference type="Proteomes" id="UP001223261"/>
    </source>
</evidence>
<keyword evidence="5" id="KW-0255">Endonuclease</keyword>
<reference evidence="5" key="1">
    <citation type="journal article" date="2023" name="Antibiotics">
        <title>Prevalence and Molecular Characterization of Methicillin-Resistant Staphylococci (MRS) and Mammaliicocci (MRM) in Dromedary Camels from Algeria: First Detection of SCCmec-mecC Hybrid in Methicillin-Resistant Mammaliicoccus lentus.</title>
        <authorList>
            <person name="Belhout C."/>
            <person name="Boyen F."/>
            <person name="Vereecke N."/>
            <person name="Theuns S."/>
            <person name="Taibi N."/>
            <person name="Stegger M."/>
            <person name="de la Fe-Rodriguez P.Y."/>
            <person name="Bouayad L."/>
            <person name="Elgroud R."/>
            <person name="Butaye P."/>
        </authorList>
    </citation>
    <scope>NUCLEOTIDE SEQUENCE</scope>
    <source>
        <strain evidence="5">7048</strain>
    </source>
</reference>
<dbReference type="GO" id="GO:0016787">
    <property type="term" value="F:hydrolase activity"/>
    <property type="evidence" value="ECO:0007669"/>
    <property type="project" value="UniProtKB-KW"/>
</dbReference>
<name>A0AAX3W357_MAMLE</name>
<evidence type="ECO:0000256" key="2">
    <source>
        <dbReference type="ARBA" id="ARBA00022747"/>
    </source>
</evidence>
<keyword evidence="2" id="KW-0680">Restriction system</keyword>
<comment type="similarity">
    <text evidence="1">Belongs to the type-I restriction system S methylase family.</text>
</comment>
<dbReference type="InterPro" id="IPR044946">
    <property type="entry name" value="Restrct_endonuc_typeI_TRD_sf"/>
</dbReference>
<dbReference type="Gene3D" id="3.90.220.20">
    <property type="entry name" value="DNA methylase specificity domains"/>
    <property type="match status" value="2"/>
</dbReference>
<gene>
    <name evidence="5" type="ORF">PYH69_11475</name>
</gene>
<keyword evidence="5" id="KW-0540">Nuclease</keyword>
<dbReference type="AlphaFoldDB" id="A0AAX3W357"/>
<sequence length="392" mass="46207">MGSFNIDKTIYGRRYFFGKVTTPLNKKYDDIEWSEYRIGDLFDIQKVKSYNTDKIIKGNEYDYITRTSTNQGVLCTTEFINEEGLNDDHCWSLGLLQLDIFYRKRKWYAGQFVRKITPKININKNEAHFFTVALNSIKPRLKEILVRDVDKVFLNSYIKLPSVDGEIDFDSIEYIVTLLKRIQKSKVKKYLEERNLTEYNLYDFEQKTINNYSKLEWETFKVGELFQKVKVKKVPYKAKELPNTPKGDFDLPCLTSSFMNQGLNYFAPRNNLTILSNVITIPSNSDIYRAYYQPNEFTVLSDAYAIQWKSGYLELTENQYLFFVQCINKVTDLNIYSYKNKLGGWNTVKEKEISLPVKDGDIDYTYMESFITAMKKILMKNINIEFINEDKV</sequence>
<protein>
    <submittedName>
        <fullName evidence="5">Restriction endonuclease subunit S</fullName>
        <ecNumber evidence="5">3.1.21.-</ecNumber>
    </submittedName>
</protein>
<dbReference type="EMBL" id="CP118848">
    <property type="protein sequence ID" value="WHI59331.1"/>
    <property type="molecule type" value="Genomic_DNA"/>
</dbReference>
<feature type="domain" description="Type I restriction modification DNA specificity" evidence="4">
    <location>
        <begin position="216"/>
        <end position="372"/>
    </location>
</feature>
<dbReference type="REBASE" id="719534">
    <property type="entry name" value="S.Mle7048ORF11480P"/>
</dbReference>
<accession>A0AAX3W357</accession>
<evidence type="ECO:0000313" key="5">
    <source>
        <dbReference type="EMBL" id="WHI59331.1"/>
    </source>
</evidence>
<evidence type="ECO:0000256" key="3">
    <source>
        <dbReference type="ARBA" id="ARBA00023125"/>
    </source>
</evidence>
<dbReference type="RefSeq" id="WP_282861874.1">
    <property type="nucleotide sequence ID" value="NZ_CP118848.1"/>
</dbReference>
<organism evidence="5 6">
    <name type="scientific">Mammaliicoccus lentus</name>
    <name type="common">Staphylococcus lentus</name>
    <dbReference type="NCBI Taxonomy" id="42858"/>
    <lineage>
        <taxon>Bacteria</taxon>
        <taxon>Bacillati</taxon>
        <taxon>Bacillota</taxon>
        <taxon>Bacilli</taxon>
        <taxon>Bacillales</taxon>
        <taxon>Staphylococcaceae</taxon>
        <taxon>Mammaliicoccus</taxon>
    </lineage>
</organism>
<dbReference type="GO" id="GO:0009307">
    <property type="term" value="P:DNA restriction-modification system"/>
    <property type="evidence" value="ECO:0007669"/>
    <property type="project" value="UniProtKB-KW"/>
</dbReference>
<dbReference type="GO" id="GO:0003677">
    <property type="term" value="F:DNA binding"/>
    <property type="evidence" value="ECO:0007669"/>
    <property type="project" value="UniProtKB-KW"/>
</dbReference>
<evidence type="ECO:0000259" key="4">
    <source>
        <dbReference type="Pfam" id="PF01420"/>
    </source>
</evidence>
<dbReference type="GO" id="GO:0004519">
    <property type="term" value="F:endonuclease activity"/>
    <property type="evidence" value="ECO:0007669"/>
    <property type="project" value="UniProtKB-KW"/>
</dbReference>
<dbReference type="InterPro" id="IPR000055">
    <property type="entry name" value="Restrct_endonuc_typeI_TRD"/>
</dbReference>
<evidence type="ECO:0000256" key="1">
    <source>
        <dbReference type="ARBA" id="ARBA00010923"/>
    </source>
</evidence>
<dbReference type="EC" id="3.1.21.-" evidence="5"/>
<keyword evidence="5" id="KW-0378">Hydrolase</keyword>
<proteinExistence type="inferred from homology"/>
<dbReference type="Proteomes" id="UP001223261">
    <property type="component" value="Chromosome"/>
</dbReference>
<keyword evidence="3" id="KW-0238">DNA-binding</keyword>
<feature type="domain" description="Type I restriction modification DNA specificity" evidence="4">
    <location>
        <begin position="32"/>
        <end position="163"/>
    </location>
</feature>
<dbReference type="Pfam" id="PF01420">
    <property type="entry name" value="Methylase_S"/>
    <property type="match status" value="2"/>
</dbReference>